<feature type="compositionally biased region" description="Pro residues" evidence="1">
    <location>
        <begin position="116"/>
        <end position="129"/>
    </location>
</feature>
<protein>
    <submittedName>
        <fullName evidence="2">Uncharacterized protein</fullName>
    </submittedName>
</protein>
<dbReference type="RefSeq" id="WP_311620674.1">
    <property type="nucleotide sequence ID" value="NZ_JAVREV010000020.1"/>
</dbReference>
<feature type="region of interest" description="Disordered" evidence="1">
    <location>
        <begin position="306"/>
        <end position="325"/>
    </location>
</feature>
<evidence type="ECO:0000256" key="1">
    <source>
        <dbReference type="SAM" id="MobiDB-lite"/>
    </source>
</evidence>
<comment type="caution">
    <text evidence="2">The sequence shown here is derived from an EMBL/GenBank/DDBJ whole genome shotgun (WGS) entry which is preliminary data.</text>
</comment>
<feature type="region of interest" description="Disordered" evidence="1">
    <location>
        <begin position="1"/>
        <end position="48"/>
    </location>
</feature>
<feature type="compositionally biased region" description="Gly residues" evidence="1">
    <location>
        <begin position="1"/>
        <end position="10"/>
    </location>
</feature>
<sequence>MADGGTGTGTGPVPEDGGTPAAGFLPLPDDLRFPGAPAGAGQRAGARAAQEAEYERYFRISRTRPDRDVWTHSLLTAQSALLADLAGTRLTDGERADLLTGLVLLGNAALAGPGGPADPPRTAGPPPGGPAGREDPAAGPPEPAAERPALSRWRIGHQIFHLHLTLMNSLLDEALLAARACEWPRLTGLLDRLCQLYDSATAAMTYAADFGPDAPDLYRRQVRPTMEPPFVSPGFSGMFNREHREMTRLLGAVRRALKRVPATGEGTAEVRAAGARLRAAQARNRANHLRICERCVPDGVSLLREHLDRQDAPPPAEEASGEARS</sequence>
<proteinExistence type="predicted"/>
<gene>
    <name evidence="2" type="ORF">RM779_28575</name>
</gene>
<name>A0ABU2SC17_9ACTN</name>
<reference evidence="3" key="1">
    <citation type="submission" date="2023-07" db="EMBL/GenBank/DDBJ databases">
        <title>30 novel species of actinomycetes from the DSMZ collection.</title>
        <authorList>
            <person name="Nouioui I."/>
        </authorList>
    </citation>
    <scope>NUCLEOTIDE SEQUENCE [LARGE SCALE GENOMIC DNA]</scope>
    <source>
        <strain evidence="3">DSM 41886</strain>
    </source>
</reference>
<feature type="region of interest" description="Disordered" evidence="1">
    <location>
        <begin position="112"/>
        <end position="146"/>
    </location>
</feature>
<dbReference type="EMBL" id="JAVREV010000020">
    <property type="protein sequence ID" value="MDT0446522.1"/>
    <property type="molecule type" value="Genomic_DNA"/>
</dbReference>
<feature type="compositionally biased region" description="Low complexity" evidence="1">
    <location>
        <begin position="34"/>
        <end position="48"/>
    </location>
</feature>
<accession>A0ABU2SC17</accession>
<evidence type="ECO:0000313" key="3">
    <source>
        <dbReference type="Proteomes" id="UP001183615"/>
    </source>
</evidence>
<dbReference type="Proteomes" id="UP001183615">
    <property type="component" value="Unassembled WGS sequence"/>
</dbReference>
<keyword evidence="3" id="KW-1185">Reference proteome</keyword>
<organism evidence="2 3">
    <name type="scientific">Streptomyces johnsoniae</name>
    <dbReference type="NCBI Taxonomy" id="3075532"/>
    <lineage>
        <taxon>Bacteria</taxon>
        <taxon>Bacillati</taxon>
        <taxon>Actinomycetota</taxon>
        <taxon>Actinomycetes</taxon>
        <taxon>Kitasatosporales</taxon>
        <taxon>Streptomycetaceae</taxon>
        <taxon>Streptomyces</taxon>
    </lineage>
</organism>
<evidence type="ECO:0000313" key="2">
    <source>
        <dbReference type="EMBL" id="MDT0446522.1"/>
    </source>
</evidence>